<dbReference type="Proteomes" id="UP000244893">
    <property type="component" value="Unassembled WGS sequence"/>
</dbReference>
<reference evidence="3 4" key="1">
    <citation type="submission" date="2018-05" db="EMBL/GenBank/DDBJ databases">
        <title>Amnibacterium sp. M8JJ-5, whole genome shotgun sequence.</title>
        <authorList>
            <person name="Tuo L."/>
        </authorList>
    </citation>
    <scope>NUCLEOTIDE SEQUENCE [LARGE SCALE GENOMIC DNA]</scope>
    <source>
        <strain evidence="3 4">M8JJ-5</strain>
    </source>
</reference>
<protein>
    <submittedName>
        <fullName evidence="3">Endonuclease/exonuclease/phosphatase family protein</fullName>
    </submittedName>
</protein>
<dbReference type="SUPFAM" id="SSF56219">
    <property type="entry name" value="DNase I-like"/>
    <property type="match status" value="1"/>
</dbReference>
<evidence type="ECO:0000313" key="3">
    <source>
        <dbReference type="EMBL" id="PVZ93783.1"/>
    </source>
</evidence>
<proteinExistence type="predicted"/>
<dbReference type="Pfam" id="PF03372">
    <property type="entry name" value="Exo_endo_phos"/>
    <property type="match status" value="1"/>
</dbReference>
<dbReference type="AlphaFoldDB" id="A0A2V1HMD7"/>
<keyword evidence="1" id="KW-1133">Transmembrane helix</keyword>
<keyword evidence="1" id="KW-0812">Transmembrane</keyword>
<feature type="domain" description="Endonuclease/exonuclease/phosphatase" evidence="2">
    <location>
        <begin position="130"/>
        <end position="353"/>
    </location>
</feature>
<keyword evidence="3" id="KW-0255">Endonuclease</keyword>
<dbReference type="GO" id="GO:0004527">
    <property type="term" value="F:exonuclease activity"/>
    <property type="evidence" value="ECO:0007669"/>
    <property type="project" value="UniProtKB-KW"/>
</dbReference>
<dbReference type="EMBL" id="QEOP01000002">
    <property type="protein sequence ID" value="PVZ93783.1"/>
    <property type="molecule type" value="Genomic_DNA"/>
</dbReference>
<evidence type="ECO:0000259" key="2">
    <source>
        <dbReference type="Pfam" id="PF03372"/>
    </source>
</evidence>
<keyword evidence="4" id="KW-1185">Reference proteome</keyword>
<feature type="transmembrane region" description="Helical" evidence="1">
    <location>
        <begin position="23"/>
        <end position="44"/>
    </location>
</feature>
<dbReference type="OrthoDB" id="2340043at2"/>
<dbReference type="Gene3D" id="3.60.10.10">
    <property type="entry name" value="Endonuclease/exonuclease/phosphatase"/>
    <property type="match status" value="1"/>
</dbReference>
<evidence type="ECO:0000313" key="4">
    <source>
        <dbReference type="Proteomes" id="UP000244893"/>
    </source>
</evidence>
<feature type="transmembrane region" description="Helical" evidence="1">
    <location>
        <begin position="90"/>
        <end position="109"/>
    </location>
</feature>
<organism evidence="3 4">
    <name type="scientific">Amnibacterium flavum</name>
    <dbReference type="NCBI Taxonomy" id="2173173"/>
    <lineage>
        <taxon>Bacteria</taxon>
        <taxon>Bacillati</taxon>
        <taxon>Actinomycetota</taxon>
        <taxon>Actinomycetes</taxon>
        <taxon>Micrococcales</taxon>
        <taxon>Microbacteriaceae</taxon>
        <taxon>Amnibacterium</taxon>
    </lineage>
</organism>
<comment type="caution">
    <text evidence="3">The sequence shown here is derived from an EMBL/GenBank/DDBJ whole genome shotgun (WGS) entry which is preliminary data.</text>
</comment>
<keyword evidence="3" id="KW-0269">Exonuclease</keyword>
<feature type="transmembrane region" description="Helical" evidence="1">
    <location>
        <begin position="64"/>
        <end position="83"/>
    </location>
</feature>
<keyword evidence="1" id="KW-0472">Membrane</keyword>
<keyword evidence="3" id="KW-0378">Hydrolase</keyword>
<name>A0A2V1HMD7_9MICO</name>
<accession>A0A2V1HMD7</accession>
<keyword evidence="3" id="KW-0540">Nuclease</keyword>
<gene>
    <name evidence="3" type="ORF">DDQ50_08285</name>
</gene>
<dbReference type="GO" id="GO:0004519">
    <property type="term" value="F:endonuclease activity"/>
    <property type="evidence" value="ECO:0007669"/>
    <property type="project" value="UniProtKB-KW"/>
</dbReference>
<sequence>MLDARRAHPAAARRHAESYCDRVARFFAALIVLATGALLLAVFWPQLLGLQRAPVFAQAVSLRGAGAAVALVTALILTVVALLAAPARRFLGSLALLLLAFTVANVAVLTDRGFGSPGFETATDADITVLSWNTLGDAVSTDAIAQLAVETGADVVALPETTEQLADDVAAAARRQGLPLSAHTVAYDQVAKARSTSILISEDLGPYVFTGDATTSVLPSVVATSTTGGPTLVAVHAVAPIPSEIMNWRSDLFTLQSLCQNPNVILAGDFNSTLDAFAGLGGTVTLPDGRIVSTDLGSCRDAAEQTGSAAVGTWPTAIPAILGTPIDHVLASTNWRVSGFRVVGDRDGAGSDHRPVLAQLTPAV</sequence>
<dbReference type="InterPro" id="IPR005135">
    <property type="entry name" value="Endo/exonuclease/phosphatase"/>
</dbReference>
<evidence type="ECO:0000256" key="1">
    <source>
        <dbReference type="SAM" id="Phobius"/>
    </source>
</evidence>
<dbReference type="InterPro" id="IPR036691">
    <property type="entry name" value="Endo/exonu/phosph_ase_sf"/>
</dbReference>